<dbReference type="RefSeq" id="WP_158023361.1">
    <property type="nucleotide sequence ID" value="NZ_LN885086.1"/>
</dbReference>
<dbReference type="KEGG" id="nio:NITINOP_2303"/>
<organism evidence="1 2">
    <name type="scientific">Candidatus Nitrospira inopinata</name>
    <dbReference type="NCBI Taxonomy" id="1715989"/>
    <lineage>
        <taxon>Bacteria</taxon>
        <taxon>Pseudomonadati</taxon>
        <taxon>Nitrospirota</taxon>
        <taxon>Nitrospiria</taxon>
        <taxon>Nitrospirales</taxon>
        <taxon>Nitrospiraceae</taxon>
        <taxon>Nitrospira</taxon>
    </lineage>
</organism>
<dbReference type="Proteomes" id="UP000066284">
    <property type="component" value="Chromosome 1"/>
</dbReference>
<proteinExistence type="predicted"/>
<evidence type="ECO:0008006" key="3">
    <source>
        <dbReference type="Google" id="ProtNLM"/>
    </source>
</evidence>
<keyword evidence="2" id="KW-1185">Reference proteome</keyword>
<evidence type="ECO:0000313" key="2">
    <source>
        <dbReference type="Proteomes" id="UP000066284"/>
    </source>
</evidence>
<dbReference type="AlphaFoldDB" id="A0A0S4KXR6"/>
<evidence type="ECO:0000313" key="1">
    <source>
        <dbReference type="EMBL" id="CUQ67275.1"/>
    </source>
</evidence>
<accession>A0A0S4KXR6</accession>
<name>A0A0S4KXR6_9BACT</name>
<gene>
    <name evidence="1" type="ORF">NITINOP_2303</name>
</gene>
<reference evidence="2" key="1">
    <citation type="submission" date="2015-09" db="EMBL/GenBank/DDBJ databases">
        <authorList>
            <person name="Daims H."/>
        </authorList>
    </citation>
    <scope>NUCLEOTIDE SEQUENCE [LARGE SCALE GENOMIC DNA]</scope>
</reference>
<dbReference type="OrthoDB" id="9788806at2"/>
<dbReference type="EMBL" id="LN885086">
    <property type="protein sequence ID" value="CUQ67275.1"/>
    <property type="molecule type" value="Genomic_DNA"/>
</dbReference>
<dbReference type="STRING" id="1715989.NITINOP_2303"/>
<sequence length="173" mass="19529">MEMLIVLFLVGTVMALTVPRIVLGDDLSATGRKFIGTLRALQRMAEIGQRPVKLYLDLDRGTYWVMVVEGREERRPLDAVWASPRSFPEAVRVAEVSVRNVTRTYGQVELLFFPNGRLDPATIYFTDGSNNLLTLMIDHLTGNVTTFDRRPDPPVPRPIPDRVKTLLQAVPPR</sequence>
<protein>
    <recommendedName>
        <fullName evidence="3">General secretion pathway GspH domain-containing protein</fullName>
    </recommendedName>
</protein>